<gene>
    <name evidence="1" type="ORF">RGQ29_014388</name>
</gene>
<keyword evidence="2" id="KW-1185">Reference proteome</keyword>
<comment type="caution">
    <text evidence="1">The sequence shown here is derived from an EMBL/GenBank/DDBJ whole genome shotgun (WGS) entry which is preliminary data.</text>
</comment>
<evidence type="ECO:0000313" key="1">
    <source>
        <dbReference type="EMBL" id="KAK4596332.1"/>
    </source>
</evidence>
<accession>A0AAN7FL34</accession>
<dbReference type="EMBL" id="JAXUIC010000003">
    <property type="protein sequence ID" value="KAK4596332.1"/>
    <property type="molecule type" value="Genomic_DNA"/>
</dbReference>
<dbReference type="AlphaFoldDB" id="A0AAN7FL34"/>
<organism evidence="1 2">
    <name type="scientific">Quercus rubra</name>
    <name type="common">Northern red oak</name>
    <name type="synonym">Quercus borealis</name>
    <dbReference type="NCBI Taxonomy" id="3512"/>
    <lineage>
        <taxon>Eukaryota</taxon>
        <taxon>Viridiplantae</taxon>
        <taxon>Streptophyta</taxon>
        <taxon>Embryophyta</taxon>
        <taxon>Tracheophyta</taxon>
        <taxon>Spermatophyta</taxon>
        <taxon>Magnoliopsida</taxon>
        <taxon>eudicotyledons</taxon>
        <taxon>Gunneridae</taxon>
        <taxon>Pentapetalae</taxon>
        <taxon>rosids</taxon>
        <taxon>fabids</taxon>
        <taxon>Fagales</taxon>
        <taxon>Fagaceae</taxon>
        <taxon>Quercus</taxon>
    </lineage>
</organism>
<sequence length="62" mass="7211">MGWLHSLFFPLKKLWLRTHTAKRKSKGIHNLYEDVKSCPNKDVHILWSILVESPALSIPSEN</sequence>
<proteinExistence type="predicted"/>
<dbReference type="PANTHER" id="PTHR33181">
    <property type="entry name" value="OS01G0778500 PROTEIN"/>
    <property type="match status" value="1"/>
</dbReference>
<evidence type="ECO:0000313" key="2">
    <source>
        <dbReference type="Proteomes" id="UP001324115"/>
    </source>
</evidence>
<protein>
    <submittedName>
        <fullName evidence="1">Uncharacterized protein</fullName>
    </submittedName>
</protein>
<reference evidence="1 2" key="1">
    <citation type="journal article" date="2023" name="G3 (Bethesda)">
        <title>A haplotype-resolved chromosome-scale genome for Quercus rubra L. provides insights into the genetics of adaptive traits for red oak species.</title>
        <authorList>
            <person name="Kapoor B."/>
            <person name="Jenkins J."/>
            <person name="Schmutz J."/>
            <person name="Zhebentyayeva T."/>
            <person name="Kuelheim C."/>
            <person name="Coggeshall M."/>
            <person name="Heim C."/>
            <person name="Lasky J.R."/>
            <person name="Leites L."/>
            <person name="Islam-Faridi N."/>
            <person name="Romero-Severson J."/>
            <person name="DeLeo V.L."/>
            <person name="Lucas S.M."/>
            <person name="Lazic D."/>
            <person name="Gailing O."/>
            <person name="Carlson J."/>
            <person name="Staton M."/>
        </authorList>
    </citation>
    <scope>NUCLEOTIDE SEQUENCE [LARGE SCALE GENOMIC DNA]</scope>
    <source>
        <strain evidence="1">Pseudo-F2</strain>
    </source>
</reference>
<dbReference type="PANTHER" id="PTHR33181:SF7">
    <property type="entry name" value="OS07G0572400 PROTEIN"/>
    <property type="match status" value="1"/>
</dbReference>
<name>A0AAN7FL34_QUERU</name>
<dbReference type="Proteomes" id="UP001324115">
    <property type="component" value="Unassembled WGS sequence"/>
</dbReference>